<proteinExistence type="predicted"/>
<protein>
    <submittedName>
        <fullName evidence="1">Uncharacterized protein</fullName>
    </submittedName>
</protein>
<reference evidence="1" key="1">
    <citation type="journal article" date="2018" name="Data Brief">
        <title>Genome sequence data from 17 accessions of Ensete ventricosum, a staple food crop for millions in Ethiopia.</title>
        <authorList>
            <person name="Yemataw Z."/>
            <person name="Muzemil S."/>
            <person name="Ambachew D."/>
            <person name="Tripathi L."/>
            <person name="Tesfaye K."/>
            <person name="Chala A."/>
            <person name="Farbos A."/>
            <person name="O'Neill P."/>
            <person name="Moore K."/>
            <person name="Grant M."/>
            <person name="Studholme D.J."/>
        </authorList>
    </citation>
    <scope>NUCLEOTIDE SEQUENCE [LARGE SCALE GENOMIC DNA]</scope>
    <source>
        <tissue evidence="1">Leaf</tissue>
    </source>
</reference>
<gene>
    <name evidence="1" type="ORF">BHM03_00054119</name>
</gene>
<accession>A0A445MM43</accession>
<organism evidence="1">
    <name type="scientific">Ensete ventricosum</name>
    <name type="common">Abyssinian banana</name>
    <name type="synonym">Musa ensete</name>
    <dbReference type="NCBI Taxonomy" id="4639"/>
    <lineage>
        <taxon>Eukaryota</taxon>
        <taxon>Viridiplantae</taxon>
        <taxon>Streptophyta</taxon>
        <taxon>Embryophyta</taxon>
        <taxon>Tracheophyta</taxon>
        <taxon>Spermatophyta</taxon>
        <taxon>Magnoliopsida</taxon>
        <taxon>Liliopsida</taxon>
        <taxon>Zingiberales</taxon>
        <taxon>Musaceae</taxon>
        <taxon>Ensete</taxon>
    </lineage>
</organism>
<dbReference type="Proteomes" id="UP000290560">
    <property type="component" value="Unassembled WGS sequence"/>
</dbReference>
<sequence>MLRAHTVLAVPWSGPRTGSNKAAPSPVAATCSTDCCPHQHRACVGVACGARVSPPLISRVSDAGENLRRITDGYCYA</sequence>
<dbReference type="AlphaFoldDB" id="A0A445MM43"/>
<evidence type="ECO:0000313" key="1">
    <source>
        <dbReference type="EMBL" id="RZR75297.1"/>
    </source>
</evidence>
<dbReference type="EMBL" id="KV876686">
    <property type="protein sequence ID" value="RZR75297.1"/>
    <property type="molecule type" value="Genomic_DNA"/>
</dbReference>
<name>A0A445MM43_ENSVE</name>